<dbReference type="GO" id="GO:0016020">
    <property type="term" value="C:membrane"/>
    <property type="evidence" value="ECO:0007669"/>
    <property type="project" value="UniProtKB-SubCell"/>
</dbReference>
<accession>M7SSN5</accession>
<feature type="transmembrane region" description="Helical" evidence="6">
    <location>
        <begin position="121"/>
        <end position="149"/>
    </location>
</feature>
<organism evidence="8 9">
    <name type="scientific">Eutypa lata (strain UCR-EL1)</name>
    <name type="common">Grapevine dieback disease fungus</name>
    <name type="synonym">Eutypa armeniacae</name>
    <dbReference type="NCBI Taxonomy" id="1287681"/>
    <lineage>
        <taxon>Eukaryota</taxon>
        <taxon>Fungi</taxon>
        <taxon>Dikarya</taxon>
        <taxon>Ascomycota</taxon>
        <taxon>Pezizomycotina</taxon>
        <taxon>Sordariomycetes</taxon>
        <taxon>Xylariomycetidae</taxon>
        <taxon>Xylariales</taxon>
        <taxon>Diatrypaceae</taxon>
        <taxon>Eutypa</taxon>
    </lineage>
</organism>
<comment type="subcellular location">
    <subcellularLocation>
        <location evidence="1">Membrane</location>
        <topology evidence="1">Multi-pass membrane protein</topology>
    </subcellularLocation>
</comment>
<evidence type="ECO:0000256" key="5">
    <source>
        <dbReference type="ARBA" id="ARBA00038359"/>
    </source>
</evidence>
<evidence type="ECO:0000259" key="7">
    <source>
        <dbReference type="Pfam" id="PF20684"/>
    </source>
</evidence>
<protein>
    <submittedName>
        <fullName evidence="8">Putative integral membrane family protein</fullName>
    </submittedName>
</protein>
<dbReference type="eggNOG" id="ENOG502RSIA">
    <property type="taxonomic scope" value="Eukaryota"/>
</dbReference>
<dbReference type="PANTHER" id="PTHR33048">
    <property type="entry name" value="PTH11-LIKE INTEGRAL MEMBRANE PROTEIN (AFU_ORTHOLOGUE AFUA_5G11245)"/>
    <property type="match status" value="1"/>
</dbReference>
<dbReference type="AlphaFoldDB" id="M7SSN5"/>
<feature type="domain" description="Rhodopsin" evidence="7">
    <location>
        <begin position="24"/>
        <end position="271"/>
    </location>
</feature>
<gene>
    <name evidence="8" type="ORF">UCREL1_5482</name>
</gene>
<evidence type="ECO:0000256" key="6">
    <source>
        <dbReference type="SAM" id="Phobius"/>
    </source>
</evidence>
<dbReference type="InterPro" id="IPR052337">
    <property type="entry name" value="SAT4-like"/>
</dbReference>
<feature type="transmembrane region" description="Helical" evidence="6">
    <location>
        <begin position="244"/>
        <end position="266"/>
    </location>
</feature>
<proteinExistence type="inferred from homology"/>
<feature type="transmembrane region" description="Helical" evidence="6">
    <location>
        <begin position="40"/>
        <end position="63"/>
    </location>
</feature>
<reference evidence="9" key="1">
    <citation type="journal article" date="2013" name="Genome Announc.">
        <title>Draft genome sequence of the grapevine dieback fungus Eutypa lata UCR-EL1.</title>
        <authorList>
            <person name="Blanco-Ulate B."/>
            <person name="Rolshausen P.E."/>
            <person name="Cantu D."/>
        </authorList>
    </citation>
    <scope>NUCLEOTIDE SEQUENCE [LARGE SCALE GENOMIC DNA]</scope>
    <source>
        <strain evidence="9">UCR-EL1</strain>
    </source>
</reference>
<keyword evidence="3 6" id="KW-1133">Transmembrane helix</keyword>
<keyword evidence="4 6" id="KW-0472">Membrane</keyword>
<name>M7SSN5_EUTLA</name>
<dbReference type="InterPro" id="IPR049326">
    <property type="entry name" value="Rhodopsin_dom_fungi"/>
</dbReference>
<evidence type="ECO:0000313" key="8">
    <source>
        <dbReference type="EMBL" id="EMR67513.1"/>
    </source>
</evidence>
<keyword evidence="2 6" id="KW-0812">Transmembrane</keyword>
<evidence type="ECO:0000256" key="4">
    <source>
        <dbReference type="ARBA" id="ARBA00023136"/>
    </source>
</evidence>
<dbReference type="KEGG" id="ela:UCREL1_5482"/>
<evidence type="ECO:0000313" key="9">
    <source>
        <dbReference type="Proteomes" id="UP000012174"/>
    </source>
</evidence>
<feature type="transmembrane region" description="Helical" evidence="6">
    <location>
        <begin position="83"/>
        <end position="109"/>
    </location>
</feature>
<feature type="transmembrane region" description="Helical" evidence="6">
    <location>
        <begin position="203"/>
        <end position="224"/>
    </location>
</feature>
<dbReference type="EMBL" id="KB706414">
    <property type="protein sequence ID" value="EMR67513.1"/>
    <property type="molecule type" value="Genomic_DNA"/>
</dbReference>
<dbReference type="PANTHER" id="PTHR33048:SF96">
    <property type="entry name" value="INTEGRAL MEMBRANE PROTEIN"/>
    <property type="match status" value="1"/>
</dbReference>
<evidence type="ECO:0000256" key="1">
    <source>
        <dbReference type="ARBA" id="ARBA00004141"/>
    </source>
</evidence>
<dbReference type="HOGENOM" id="CLU_028200_3_4_1"/>
<dbReference type="Pfam" id="PF20684">
    <property type="entry name" value="Fung_rhodopsin"/>
    <property type="match status" value="1"/>
</dbReference>
<dbReference type="OrthoDB" id="3897607at2759"/>
<feature type="transmembrane region" description="Helical" evidence="6">
    <location>
        <begin position="169"/>
        <end position="191"/>
    </location>
</feature>
<evidence type="ECO:0000256" key="3">
    <source>
        <dbReference type="ARBA" id="ARBA00022989"/>
    </source>
</evidence>
<evidence type="ECO:0000256" key="2">
    <source>
        <dbReference type="ARBA" id="ARBA00022692"/>
    </source>
</evidence>
<dbReference type="Proteomes" id="UP000012174">
    <property type="component" value="Unassembled WGS sequence"/>
</dbReference>
<sequence>MAPRDVVVGVQILFLVLDTIVISLRLFVRTRLNKAIGYDDYTMVVAFVGYVVLCGLGFAYVAYGYGDVTPKPQYDMIKARMYYVASLLAYPIVAFFVKASVALVLYRIAAQNDQVRLMRRLLMFSVGTVALSALAVLVGTCLQCTPLSVSWGVGEGTCVDPTKMMTLGYFWSVIDILSVWIYAIMPIAMLWKVQMSFRMKALSSALLGLGIFASIASIVRVKYFYEVGRMSDLNDEESRGGNNIKLQIWSIVELGLAILAACLSALRPLLRFLTGRASANDSASGQMTGHYIMQPREHELPEIGTKASSAWTGSNKFKSAQPGPMVNNDSQETILNMDSIQQHASRDREIR</sequence>
<keyword evidence="9" id="KW-1185">Reference proteome</keyword>
<comment type="similarity">
    <text evidence="5">Belongs to the SAT4 family.</text>
</comment>
<feature type="transmembrane region" description="Helical" evidence="6">
    <location>
        <begin position="6"/>
        <end position="28"/>
    </location>
</feature>